<comment type="pathway">
    <text evidence="1">One-carbon metabolism; tetrahydrofolate interconversion.</text>
</comment>
<keyword evidence="3" id="KW-0554">One-carbon metabolism</keyword>
<evidence type="ECO:0000256" key="5">
    <source>
        <dbReference type="ARBA" id="ARBA00022741"/>
    </source>
</evidence>
<dbReference type="RefSeq" id="WP_013374051.1">
    <property type="nucleotide sequence ID" value="NC_014623.1"/>
</dbReference>
<evidence type="ECO:0000313" key="8">
    <source>
        <dbReference type="Proteomes" id="UP000001351"/>
    </source>
</evidence>
<dbReference type="GO" id="GO:0005524">
    <property type="term" value="F:ATP binding"/>
    <property type="evidence" value="ECO:0007669"/>
    <property type="project" value="UniProtKB-KW"/>
</dbReference>
<dbReference type="EMBL" id="CP002271">
    <property type="protein sequence ID" value="ADO68045.1"/>
    <property type="molecule type" value="Genomic_DNA"/>
</dbReference>
<evidence type="ECO:0000256" key="1">
    <source>
        <dbReference type="ARBA" id="ARBA00004777"/>
    </source>
</evidence>
<dbReference type="GO" id="GO:0004329">
    <property type="term" value="F:formate-tetrahydrofolate ligase activity"/>
    <property type="evidence" value="ECO:0007669"/>
    <property type="project" value="UniProtKB-EC"/>
</dbReference>
<keyword evidence="5" id="KW-0547">Nucleotide-binding</keyword>
<evidence type="ECO:0000256" key="4">
    <source>
        <dbReference type="ARBA" id="ARBA00022598"/>
    </source>
</evidence>
<dbReference type="SUPFAM" id="SSF52540">
    <property type="entry name" value="P-loop containing nucleoside triphosphate hydrolases"/>
    <property type="match status" value="1"/>
</dbReference>
<accession>E3FM41</accession>
<dbReference type="FunFam" id="3.10.410.10:FF:000001">
    <property type="entry name" value="Putative formate--tetrahydrofolate ligase"/>
    <property type="match status" value="1"/>
</dbReference>
<reference evidence="7 8" key="1">
    <citation type="journal article" date="2011" name="Mol. Biol. Evol.">
        <title>Comparative genomic analysis of fruiting body formation in Myxococcales.</title>
        <authorList>
            <person name="Huntley S."/>
            <person name="Hamann N."/>
            <person name="Wegener-Feldbrugge S."/>
            <person name="Treuner-Lange A."/>
            <person name="Kube M."/>
            <person name="Reinhardt R."/>
            <person name="Klages S."/>
            <person name="Muller R."/>
            <person name="Ronning C.M."/>
            <person name="Nierman W.C."/>
            <person name="Sogaard-Andersen L."/>
        </authorList>
    </citation>
    <scope>NUCLEOTIDE SEQUENCE [LARGE SCALE GENOMIC DNA]</scope>
    <source>
        <strain evidence="7 8">DW4/3-1</strain>
    </source>
</reference>
<organism evidence="7 8">
    <name type="scientific">Stigmatella aurantiaca (strain DW4/3-1)</name>
    <dbReference type="NCBI Taxonomy" id="378806"/>
    <lineage>
        <taxon>Bacteria</taxon>
        <taxon>Pseudomonadati</taxon>
        <taxon>Myxococcota</taxon>
        <taxon>Myxococcia</taxon>
        <taxon>Myxococcales</taxon>
        <taxon>Cystobacterineae</taxon>
        <taxon>Archangiaceae</taxon>
        <taxon>Stigmatella</taxon>
    </lineage>
</organism>
<dbReference type="InterPro" id="IPR000559">
    <property type="entry name" value="Formate_THF_ligase"/>
</dbReference>
<gene>
    <name evidence="7" type="ordered locus">STAUR_0236</name>
</gene>
<dbReference type="EC" id="6.3.4.3" evidence="2"/>
<name>E3FM41_STIAD</name>
<keyword evidence="4 7" id="KW-0436">Ligase</keyword>
<dbReference type="Pfam" id="PF01268">
    <property type="entry name" value="FTHFS"/>
    <property type="match status" value="1"/>
</dbReference>
<evidence type="ECO:0000256" key="2">
    <source>
        <dbReference type="ARBA" id="ARBA00012295"/>
    </source>
</evidence>
<dbReference type="AlphaFoldDB" id="E3FM41"/>
<dbReference type="HOGENOM" id="CLU_003601_3_2_7"/>
<keyword evidence="6" id="KW-0067">ATP-binding</keyword>
<dbReference type="Proteomes" id="UP000001351">
    <property type="component" value="Chromosome"/>
</dbReference>
<dbReference type="GO" id="GO:0006730">
    <property type="term" value="P:one-carbon metabolic process"/>
    <property type="evidence" value="ECO:0007669"/>
    <property type="project" value="UniProtKB-KW"/>
</dbReference>
<evidence type="ECO:0000313" key="7">
    <source>
        <dbReference type="EMBL" id="ADO68045.1"/>
    </source>
</evidence>
<evidence type="ECO:0000256" key="3">
    <source>
        <dbReference type="ARBA" id="ARBA00022563"/>
    </source>
</evidence>
<dbReference type="eggNOG" id="COG2759">
    <property type="taxonomic scope" value="Bacteria"/>
</dbReference>
<sequence>MRAIARTVYGASDVAFTPGARKDLEALRELGATALPVCMAKTHLSLSDDPSKRGRPRGFTLTVREVRLSAGAGFLVALTGDILTMPGLPREPAARRITLHGDGRITGLMQGE</sequence>
<dbReference type="STRING" id="378806.STAUR_0236"/>
<keyword evidence="8" id="KW-1185">Reference proteome</keyword>
<dbReference type="KEGG" id="sur:STAUR_0236"/>
<dbReference type="InterPro" id="IPR027417">
    <property type="entry name" value="P-loop_NTPase"/>
</dbReference>
<protein>
    <recommendedName>
        <fullName evidence="2">formate--tetrahydrofolate ligase</fullName>
        <ecNumber evidence="2">6.3.4.3</ecNumber>
    </recommendedName>
</protein>
<dbReference type="Gene3D" id="3.10.410.10">
    <property type="entry name" value="Formyltetrahydrofolate synthetase, domain 3"/>
    <property type="match status" value="1"/>
</dbReference>
<proteinExistence type="predicted"/>
<evidence type="ECO:0000256" key="6">
    <source>
        <dbReference type="ARBA" id="ARBA00022840"/>
    </source>
</evidence>